<dbReference type="AlphaFoldDB" id="A0A3B1AWN3"/>
<gene>
    <name evidence="1" type="ORF">MNBD_GAMMA26-946</name>
</gene>
<sequence>MYFLQAKRHLDAGKYTIKMIQQTDRIEEYYGSEDIVIVIEGVRRVFLNLKQQAEHSKFDNGKHKDKK</sequence>
<organism evidence="1">
    <name type="scientific">hydrothermal vent metagenome</name>
    <dbReference type="NCBI Taxonomy" id="652676"/>
    <lineage>
        <taxon>unclassified sequences</taxon>
        <taxon>metagenomes</taxon>
        <taxon>ecological metagenomes</taxon>
    </lineage>
</organism>
<proteinExistence type="predicted"/>
<name>A0A3B1AWN3_9ZZZZ</name>
<dbReference type="EMBL" id="UOFX01000011">
    <property type="protein sequence ID" value="VAX06161.1"/>
    <property type="molecule type" value="Genomic_DNA"/>
</dbReference>
<reference evidence="1" key="1">
    <citation type="submission" date="2018-06" db="EMBL/GenBank/DDBJ databases">
        <authorList>
            <person name="Zhirakovskaya E."/>
        </authorList>
    </citation>
    <scope>NUCLEOTIDE SEQUENCE</scope>
</reference>
<evidence type="ECO:0000313" key="1">
    <source>
        <dbReference type="EMBL" id="VAX06161.1"/>
    </source>
</evidence>
<accession>A0A3B1AWN3</accession>
<protein>
    <submittedName>
        <fullName evidence="1">Uncharacterized protein</fullName>
    </submittedName>
</protein>